<dbReference type="PROSITE" id="PS51186">
    <property type="entry name" value="GNAT"/>
    <property type="match status" value="1"/>
</dbReference>
<dbReference type="Proteomes" id="UP000192940">
    <property type="component" value="Chromosome I"/>
</dbReference>
<dbReference type="EMBL" id="LT840184">
    <property type="protein sequence ID" value="SMF86840.1"/>
    <property type="molecule type" value="Genomic_DNA"/>
</dbReference>
<dbReference type="InterPro" id="IPR000182">
    <property type="entry name" value="GNAT_dom"/>
</dbReference>
<organism evidence="2 3">
    <name type="scientific">Paenibacillus uliginis N3/975</name>
    <dbReference type="NCBI Taxonomy" id="1313296"/>
    <lineage>
        <taxon>Bacteria</taxon>
        <taxon>Bacillati</taxon>
        <taxon>Bacillota</taxon>
        <taxon>Bacilli</taxon>
        <taxon>Bacillales</taxon>
        <taxon>Paenibacillaceae</taxon>
        <taxon>Paenibacillus</taxon>
    </lineage>
</organism>
<dbReference type="InterPro" id="IPR051531">
    <property type="entry name" value="N-acetyltransferase"/>
</dbReference>
<dbReference type="CDD" id="cd04301">
    <property type="entry name" value="NAT_SF"/>
    <property type="match status" value="1"/>
</dbReference>
<sequence length="183" mass="21740">MEFKSERLIFREYNEEDFQLFYSIFSNEQIMKYAYMDKVGQEEELLPYFNRILQNNHTSEGRPSYEFGVFLSSSGQFIGFADVEMVKRNRDGGNGEIGYFLLPDFWGQGYATEIINRLLKICFEEMNLHRVFARCNANNLNSEKVMIKAGMEKEGRFRKVRYKNGSWDDELQYSILIEEYKPL</sequence>
<keyword evidence="3" id="KW-1185">Reference proteome</keyword>
<reference evidence="2 3" key="1">
    <citation type="submission" date="2017-04" db="EMBL/GenBank/DDBJ databases">
        <authorList>
            <person name="Afonso C.L."/>
            <person name="Miller P.J."/>
            <person name="Scott M.A."/>
            <person name="Spackman E."/>
            <person name="Goraichik I."/>
            <person name="Dimitrov K.M."/>
            <person name="Suarez D.L."/>
            <person name="Swayne D.E."/>
        </authorList>
    </citation>
    <scope>NUCLEOTIDE SEQUENCE [LARGE SCALE GENOMIC DNA]</scope>
    <source>
        <strain evidence="2 3">N3/975</strain>
    </source>
</reference>
<dbReference type="Gene3D" id="3.40.630.30">
    <property type="match status" value="1"/>
</dbReference>
<gene>
    <name evidence="2" type="ORF">SAMN05661091_3523</name>
</gene>
<dbReference type="AlphaFoldDB" id="A0A1X7HJ56"/>
<dbReference type="RefSeq" id="WP_208914368.1">
    <property type="nucleotide sequence ID" value="NZ_LT840184.1"/>
</dbReference>
<evidence type="ECO:0000313" key="3">
    <source>
        <dbReference type="Proteomes" id="UP000192940"/>
    </source>
</evidence>
<evidence type="ECO:0000259" key="1">
    <source>
        <dbReference type="PROSITE" id="PS51186"/>
    </source>
</evidence>
<proteinExistence type="predicted"/>
<dbReference type="GO" id="GO:0016747">
    <property type="term" value="F:acyltransferase activity, transferring groups other than amino-acyl groups"/>
    <property type="evidence" value="ECO:0007669"/>
    <property type="project" value="InterPro"/>
</dbReference>
<dbReference type="SUPFAM" id="SSF55729">
    <property type="entry name" value="Acyl-CoA N-acyltransferases (Nat)"/>
    <property type="match status" value="1"/>
</dbReference>
<name>A0A1X7HJ56_9BACL</name>
<evidence type="ECO:0000313" key="2">
    <source>
        <dbReference type="EMBL" id="SMF86840.1"/>
    </source>
</evidence>
<dbReference type="Pfam" id="PF13302">
    <property type="entry name" value="Acetyltransf_3"/>
    <property type="match status" value="1"/>
</dbReference>
<dbReference type="InterPro" id="IPR016181">
    <property type="entry name" value="Acyl_CoA_acyltransferase"/>
</dbReference>
<protein>
    <submittedName>
        <fullName evidence="2">Ribosomal-protein-alanine N-acetyltransferase</fullName>
    </submittedName>
</protein>
<keyword evidence="2" id="KW-0808">Transferase</keyword>
<dbReference type="PANTHER" id="PTHR43792">
    <property type="entry name" value="GNAT FAMILY, PUTATIVE (AFU_ORTHOLOGUE AFUA_3G00765)-RELATED-RELATED"/>
    <property type="match status" value="1"/>
</dbReference>
<feature type="domain" description="N-acetyltransferase" evidence="1">
    <location>
        <begin position="8"/>
        <end position="178"/>
    </location>
</feature>
<accession>A0A1X7HJ56</accession>
<dbReference type="STRING" id="1313296.SAMN05661091_3523"/>